<comment type="caution">
    <text evidence="1">The sequence shown here is derived from an EMBL/GenBank/DDBJ whole genome shotgun (WGS) entry which is preliminary data.</text>
</comment>
<gene>
    <name evidence="1" type="ORF">O6H91_12G014600</name>
</gene>
<reference evidence="2" key="1">
    <citation type="journal article" date="2024" name="Proc. Natl. Acad. Sci. U.S.A.">
        <title>Extraordinary preservation of gene collinearity over three hundred million years revealed in homosporous lycophytes.</title>
        <authorList>
            <person name="Li C."/>
            <person name="Wickell D."/>
            <person name="Kuo L.Y."/>
            <person name="Chen X."/>
            <person name="Nie B."/>
            <person name="Liao X."/>
            <person name="Peng D."/>
            <person name="Ji J."/>
            <person name="Jenkins J."/>
            <person name="Williams M."/>
            <person name="Shu S."/>
            <person name="Plott C."/>
            <person name="Barry K."/>
            <person name="Rajasekar S."/>
            <person name="Grimwood J."/>
            <person name="Han X."/>
            <person name="Sun S."/>
            <person name="Hou Z."/>
            <person name="He W."/>
            <person name="Dai G."/>
            <person name="Sun C."/>
            <person name="Schmutz J."/>
            <person name="Leebens-Mack J.H."/>
            <person name="Li F.W."/>
            <person name="Wang L."/>
        </authorList>
    </citation>
    <scope>NUCLEOTIDE SEQUENCE [LARGE SCALE GENOMIC DNA]</scope>
    <source>
        <strain evidence="2">cv. PW_Plant_1</strain>
    </source>
</reference>
<proteinExistence type="predicted"/>
<accession>A0ACC2BZ30</accession>
<evidence type="ECO:0000313" key="1">
    <source>
        <dbReference type="EMBL" id="KAJ7535011.1"/>
    </source>
</evidence>
<keyword evidence="2" id="KW-1185">Reference proteome</keyword>
<sequence length="609" mass="67370">MAGNTLRPVDEVLDGAVAYTPQVIEAPRLSGFAMKMLVWMTESRLFGRLFFSHVFRANKLIQILDETHIPDAPMYFPDYPAANEVEVAAWKQLDEQSDPPLRLIAALDCLPPRTPLTQEQRAKYPFRYWTMRDFAEAYRSGKTTPSEVAERFIEAVEDSEHRSPPMRYFVWFDAKHVKDQAAASTERFAQGTPLSILDGILIAVKDDIDCLPYPSRAGTTWLHKVREVKKDAVCVARLRQCGAILTGKTNMHELGMGTTGNNEHHGTTQNPHGVNRYTGGSSSGSAAIVASGLCSAAFGTDAGGSVRIPSALCGLVGLKATLGRTSSIGSVEVCWTMETIGVLASNVEDATLVYAAMLGSHQLDAFFLRPLPPALPLLGNEKFSHLGNLKLGRYAEWFFDVLVPEVAQVCDKALELFSDKYGTEVKEIVLPELKEMQTAHVVTVGSEAISFMRPYYEEWRTHLGYDARLTMAMFKNFPASFYIGAQRLRRRLMYYHMEAFKKVDVIVTPTTPLTAPVIPPDCHTNGETDLRTNGSLMRYALAGNILGLPCITVPVGYDAVGLPIGLQLIGRPWQEATLLLLASALEELFAASRKRPRVFYDVLCKPSLL</sequence>
<organism evidence="1 2">
    <name type="scientific">Diphasiastrum complanatum</name>
    <name type="common">Issler's clubmoss</name>
    <name type="synonym">Lycopodium complanatum</name>
    <dbReference type="NCBI Taxonomy" id="34168"/>
    <lineage>
        <taxon>Eukaryota</taxon>
        <taxon>Viridiplantae</taxon>
        <taxon>Streptophyta</taxon>
        <taxon>Embryophyta</taxon>
        <taxon>Tracheophyta</taxon>
        <taxon>Lycopodiopsida</taxon>
        <taxon>Lycopodiales</taxon>
        <taxon>Lycopodiaceae</taxon>
        <taxon>Lycopodioideae</taxon>
        <taxon>Diphasiastrum</taxon>
    </lineage>
</organism>
<protein>
    <submittedName>
        <fullName evidence="1">Uncharacterized protein</fullName>
    </submittedName>
</protein>
<dbReference type="EMBL" id="CM055103">
    <property type="protein sequence ID" value="KAJ7535011.1"/>
    <property type="molecule type" value="Genomic_DNA"/>
</dbReference>
<dbReference type="Proteomes" id="UP001162992">
    <property type="component" value="Chromosome 12"/>
</dbReference>
<name>A0ACC2BZ30_DIPCM</name>
<evidence type="ECO:0000313" key="2">
    <source>
        <dbReference type="Proteomes" id="UP001162992"/>
    </source>
</evidence>